<dbReference type="PROSITE" id="PS50297">
    <property type="entry name" value="ANK_REP_REGION"/>
    <property type="match status" value="3"/>
</dbReference>
<dbReference type="EMBL" id="KK198757">
    <property type="protein sequence ID" value="KCW74051.1"/>
    <property type="molecule type" value="Genomic_DNA"/>
</dbReference>
<feature type="region of interest" description="Disordered" evidence="2">
    <location>
        <begin position="236"/>
        <end position="263"/>
    </location>
</feature>
<dbReference type="InterPro" id="IPR002110">
    <property type="entry name" value="Ankyrin_rpt"/>
</dbReference>
<evidence type="ECO:0000256" key="1">
    <source>
        <dbReference type="PROSITE-ProRule" id="PRU00023"/>
    </source>
</evidence>
<dbReference type="Gramene" id="KCW74051">
    <property type="protein sequence ID" value="KCW74051"/>
    <property type="gene ID" value="EUGRSUZ_E02671"/>
</dbReference>
<dbReference type="eggNOG" id="KOG0504">
    <property type="taxonomic scope" value="Eukaryota"/>
</dbReference>
<dbReference type="Pfam" id="PF12796">
    <property type="entry name" value="Ank_2"/>
    <property type="match status" value="2"/>
</dbReference>
<dbReference type="SMART" id="SM00248">
    <property type="entry name" value="ANK"/>
    <property type="match status" value="5"/>
</dbReference>
<evidence type="ECO:0000256" key="2">
    <source>
        <dbReference type="SAM" id="MobiDB-lite"/>
    </source>
</evidence>
<protein>
    <recommendedName>
        <fullName evidence="4">PGG domain-containing protein</fullName>
    </recommendedName>
</protein>
<reference evidence="5" key="1">
    <citation type="submission" date="2013-07" db="EMBL/GenBank/DDBJ databases">
        <title>The genome of Eucalyptus grandis.</title>
        <authorList>
            <person name="Schmutz J."/>
            <person name="Hayes R."/>
            <person name="Myburg A."/>
            <person name="Tuskan G."/>
            <person name="Grattapaglia D."/>
            <person name="Rokhsar D.S."/>
        </authorList>
    </citation>
    <scope>NUCLEOTIDE SEQUENCE</scope>
    <source>
        <tissue evidence="5">Leaf extractions</tissue>
    </source>
</reference>
<organism evidence="5">
    <name type="scientific">Eucalyptus grandis</name>
    <name type="common">Flooded gum</name>
    <dbReference type="NCBI Taxonomy" id="71139"/>
    <lineage>
        <taxon>Eukaryota</taxon>
        <taxon>Viridiplantae</taxon>
        <taxon>Streptophyta</taxon>
        <taxon>Embryophyta</taxon>
        <taxon>Tracheophyta</taxon>
        <taxon>Spermatophyta</taxon>
        <taxon>Magnoliopsida</taxon>
        <taxon>eudicotyledons</taxon>
        <taxon>Gunneridae</taxon>
        <taxon>Pentapetalae</taxon>
        <taxon>rosids</taxon>
        <taxon>malvids</taxon>
        <taxon>Myrtales</taxon>
        <taxon>Myrtaceae</taxon>
        <taxon>Myrtoideae</taxon>
        <taxon>Eucalypteae</taxon>
        <taxon>Eucalyptus</taxon>
    </lineage>
</organism>
<dbReference type="AlphaFoldDB" id="A0A059C797"/>
<feature type="transmembrane region" description="Helical" evidence="3">
    <location>
        <begin position="280"/>
        <end position="298"/>
    </location>
</feature>
<keyword evidence="3" id="KW-0472">Membrane</keyword>
<dbReference type="Gene3D" id="1.25.40.20">
    <property type="entry name" value="Ankyrin repeat-containing domain"/>
    <property type="match status" value="1"/>
</dbReference>
<accession>A0A059C797</accession>
<dbReference type="InParanoid" id="A0A059C797"/>
<keyword evidence="3" id="KW-0812">Transmembrane</keyword>
<gene>
    <name evidence="5" type="ORF">EUGRSUZ_E02671</name>
</gene>
<name>A0A059C797_EUCGR</name>
<dbReference type="InterPro" id="IPR036770">
    <property type="entry name" value="Ankyrin_rpt-contain_sf"/>
</dbReference>
<feature type="transmembrane region" description="Helical" evidence="3">
    <location>
        <begin position="332"/>
        <end position="355"/>
    </location>
</feature>
<evidence type="ECO:0000313" key="5">
    <source>
        <dbReference type="EMBL" id="KCW74051.1"/>
    </source>
</evidence>
<evidence type="ECO:0000259" key="4">
    <source>
        <dbReference type="Pfam" id="PF13962"/>
    </source>
</evidence>
<sequence>MERFLAADDINELDDLIRRDGLILEELALTGAGHTPLHVACLAGHLDLARVLLKWKPKFAEKVNTHGFSPLHIAAARGDVEITRELLRVRPQLCSVNGLEQRIPLYYAIVNGELEVMRELLSAWPESVGEITAQEETVLHLAVKNNRFDAFTELVEYLKKLSKEEVINQQDNEGNTALHLAVAIQNFQVVDFMLNQKHVVVDVNASNKSGRTPLDFSRREAGDRKIREILTKAEARHGTGRSISPASVEVDQSDEDAPLSSSRHPLRTLNRRKELKGDKLNALLVVAALIANATYQAVLQPPSFKIEAHNSSTKGFLAFYASLMTSSFGRDFAYVVFISGNTFGLLVSVQMIICLTRDLPFQKPLLLSVVVMVQTYWPEAR</sequence>
<feature type="repeat" description="ANK" evidence="1">
    <location>
        <begin position="66"/>
        <end position="88"/>
    </location>
</feature>
<dbReference type="PANTHER" id="PTHR24128:SF61">
    <property type="entry name" value="ANKYRIN REPEAT-CONTAINING PROTEIN BDA1-LIKE"/>
    <property type="match status" value="1"/>
</dbReference>
<dbReference type="OMA" id="ICKGICA"/>
<keyword evidence="1" id="KW-0040">ANK repeat</keyword>
<proteinExistence type="predicted"/>
<keyword evidence="3" id="KW-1133">Transmembrane helix</keyword>
<dbReference type="InterPro" id="IPR026961">
    <property type="entry name" value="PGG_dom"/>
</dbReference>
<feature type="repeat" description="ANK" evidence="1">
    <location>
        <begin position="32"/>
        <end position="54"/>
    </location>
</feature>
<dbReference type="SUPFAM" id="SSF48403">
    <property type="entry name" value="Ankyrin repeat"/>
    <property type="match status" value="1"/>
</dbReference>
<dbReference type="Pfam" id="PF13962">
    <property type="entry name" value="PGG"/>
    <property type="match status" value="1"/>
</dbReference>
<feature type="domain" description="PGG" evidence="4">
    <location>
        <begin position="278"/>
        <end position="359"/>
    </location>
</feature>
<dbReference type="PANTHER" id="PTHR24128">
    <property type="entry name" value="HOMEOBOX PROTEIN WARIAI"/>
    <property type="match status" value="1"/>
</dbReference>
<dbReference type="STRING" id="71139.A0A059C797"/>
<evidence type="ECO:0000256" key="3">
    <source>
        <dbReference type="SAM" id="Phobius"/>
    </source>
</evidence>
<dbReference type="PROSITE" id="PS50088">
    <property type="entry name" value="ANK_REPEAT"/>
    <property type="match status" value="3"/>
</dbReference>
<feature type="repeat" description="ANK" evidence="1">
    <location>
        <begin position="173"/>
        <end position="195"/>
    </location>
</feature>